<keyword evidence="3" id="KW-1185">Reference proteome</keyword>
<evidence type="ECO:0000256" key="1">
    <source>
        <dbReference type="SAM" id="Phobius"/>
    </source>
</evidence>
<comment type="caution">
    <text evidence="2">The sequence shown here is derived from an EMBL/GenBank/DDBJ whole genome shotgun (WGS) entry which is preliminary data.</text>
</comment>
<proteinExistence type="predicted"/>
<evidence type="ECO:0000313" key="2">
    <source>
        <dbReference type="EMBL" id="MRH44159.1"/>
    </source>
</evidence>
<dbReference type="Proteomes" id="UP000799092">
    <property type="component" value="Unassembled WGS sequence"/>
</dbReference>
<keyword evidence="1" id="KW-1133">Transmembrane helix</keyword>
<gene>
    <name evidence="2" type="ORF">GH741_16070</name>
</gene>
<dbReference type="EMBL" id="WJNG01000014">
    <property type="protein sequence ID" value="MRH44159.1"/>
    <property type="molecule type" value="Genomic_DNA"/>
</dbReference>
<organism evidence="2 3">
    <name type="scientific">Aquibacillus halophilus</name>
    <dbReference type="NCBI Taxonomy" id="930132"/>
    <lineage>
        <taxon>Bacteria</taxon>
        <taxon>Bacillati</taxon>
        <taxon>Bacillota</taxon>
        <taxon>Bacilli</taxon>
        <taxon>Bacillales</taxon>
        <taxon>Bacillaceae</taxon>
        <taxon>Aquibacillus</taxon>
    </lineage>
</organism>
<keyword evidence="1" id="KW-0812">Transmembrane</keyword>
<feature type="transmembrane region" description="Helical" evidence="1">
    <location>
        <begin position="6"/>
        <end position="25"/>
    </location>
</feature>
<dbReference type="RefSeq" id="WP_153737772.1">
    <property type="nucleotide sequence ID" value="NZ_WJNG01000014.1"/>
</dbReference>
<sequence length="229" mass="26299">MTTLLASLLPLLLMVGLIVLIIFIVKKNGLFRIKQANGNSVKWVLSIYFIILFASTIVFYFLPDDKAASISQEDINKMVRYGQELNNRAHLGTLDESDQLALKNEWQFEATENTLQVTAETGEYNDIIVFVERKDNDVEDKKIEFIKYSTDSLFNHDGYQVDFAHNKLIIKQPSKMDFQFAAIANEFTITQFTGEERLHIRMAAIEPEILYLRVPKDLKLTGNVTLIEQ</sequence>
<evidence type="ECO:0000313" key="3">
    <source>
        <dbReference type="Proteomes" id="UP000799092"/>
    </source>
</evidence>
<dbReference type="OrthoDB" id="2842789at2"/>
<reference evidence="2" key="1">
    <citation type="submission" date="2019-11" db="EMBL/GenBank/DDBJ databases">
        <authorList>
            <person name="Li J."/>
        </authorList>
    </citation>
    <scope>NUCLEOTIDE SEQUENCE</scope>
    <source>
        <strain evidence="2">B6B</strain>
    </source>
</reference>
<accession>A0A6A8DK77</accession>
<name>A0A6A8DK77_9BACI</name>
<protein>
    <submittedName>
        <fullName evidence="2">Uncharacterized protein</fullName>
    </submittedName>
</protein>
<feature type="transmembrane region" description="Helical" evidence="1">
    <location>
        <begin position="45"/>
        <end position="62"/>
    </location>
</feature>
<dbReference type="AlphaFoldDB" id="A0A6A8DK77"/>
<keyword evidence="1" id="KW-0472">Membrane</keyword>